<gene>
    <name evidence="9" type="primary">RRS1</name>
</gene>
<reference evidence="9 10" key="1">
    <citation type="journal article" date="2011" name="Proc. Natl. Acad. Sci. U.S.A.">
        <title>Genetic diversity and population structure of the endangered marsupial Sarcophilus harrisii (Tasmanian devil).</title>
        <authorList>
            <person name="Miller W."/>
            <person name="Hayes V.M."/>
            <person name="Ratan A."/>
            <person name="Petersen D.C."/>
            <person name="Wittekindt N.E."/>
            <person name="Miller J."/>
            <person name="Walenz B."/>
            <person name="Knight J."/>
            <person name="Qi J."/>
            <person name="Zhao F."/>
            <person name="Wang Q."/>
            <person name="Bedoya-Reina O.C."/>
            <person name="Katiyar N."/>
            <person name="Tomsho L.P."/>
            <person name="Kasson L.M."/>
            <person name="Hardie R.A."/>
            <person name="Woodbridge P."/>
            <person name="Tindall E.A."/>
            <person name="Bertelsen M.F."/>
            <person name="Dixon D."/>
            <person name="Pyecroft S."/>
            <person name="Helgen K.M."/>
            <person name="Lesk A.M."/>
            <person name="Pringle T.H."/>
            <person name="Patterson N."/>
            <person name="Zhang Y."/>
            <person name="Kreiss A."/>
            <person name="Woods G.M."/>
            <person name="Jones M.E."/>
            <person name="Schuster S.C."/>
        </authorList>
    </citation>
    <scope>NUCLEOTIDE SEQUENCE [LARGE SCALE GENOMIC DNA]</scope>
</reference>
<proteinExistence type="inferred from homology"/>
<feature type="signal peptide" evidence="8">
    <location>
        <begin position="1"/>
        <end position="19"/>
    </location>
</feature>
<dbReference type="AlphaFoldDB" id="A0A7N4V6J6"/>
<evidence type="ECO:0000256" key="6">
    <source>
        <dbReference type="SAM" id="Coils"/>
    </source>
</evidence>
<evidence type="ECO:0000256" key="5">
    <source>
        <dbReference type="RuleBase" id="RU364132"/>
    </source>
</evidence>
<dbReference type="GO" id="GO:0005730">
    <property type="term" value="C:nucleolus"/>
    <property type="evidence" value="ECO:0007669"/>
    <property type="project" value="Ensembl"/>
</dbReference>
<dbReference type="InParanoid" id="A0A7N4V6J6"/>
<organism evidence="9 10">
    <name type="scientific">Sarcophilus harrisii</name>
    <name type="common">Tasmanian devil</name>
    <name type="synonym">Sarcophilus laniarius</name>
    <dbReference type="NCBI Taxonomy" id="9305"/>
    <lineage>
        <taxon>Eukaryota</taxon>
        <taxon>Metazoa</taxon>
        <taxon>Chordata</taxon>
        <taxon>Craniata</taxon>
        <taxon>Vertebrata</taxon>
        <taxon>Euteleostomi</taxon>
        <taxon>Mammalia</taxon>
        <taxon>Metatheria</taxon>
        <taxon>Dasyuromorphia</taxon>
        <taxon>Dasyuridae</taxon>
        <taxon>Sarcophilus</taxon>
    </lineage>
</organism>
<evidence type="ECO:0000256" key="4">
    <source>
        <dbReference type="ARBA" id="ARBA00023242"/>
    </source>
</evidence>
<keyword evidence="6" id="KW-0175">Coiled coil</keyword>
<comment type="function">
    <text evidence="5">Involved in ribosomal large subunit assembly.</text>
</comment>
<dbReference type="Pfam" id="PF04939">
    <property type="entry name" value="RRS1"/>
    <property type="match status" value="1"/>
</dbReference>
<dbReference type="GO" id="GO:0000794">
    <property type="term" value="C:condensed nuclear chromosome"/>
    <property type="evidence" value="ECO:0007669"/>
    <property type="project" value="Ensembl"/>
</dbReference>
<dbReference type="PANTHER" id="PTHR17602">
    <property type="entry name" value="RIBOSOME BIOGENESIS REGULATORY PROTEIN"/>
    <property type="match status" value="1"/>
</dbReference>
<evidence type="ECO:0000256" key="8">
    <source>
        <dbReference type="SAM" id="SignalP"/>
    </source>
</evidence>
<feature type="compositionally biased region" description="Basic residues" evidence="7">
    <location>
        <begin position="404"/>
        <end position="422"/>
    </location>
</feature>
<dbReference type="GO" id="GO:0000027">
    <property type="term" value="P:ribosomal large subunit assembly"/>
    <property type="evidence" value="ECO:0007669"/>
    <property type="project" value="Ensembl"/>
</dbReference>
<feature type="compositionally biased region" description="Gly residues" evidence="7">
    <location>
        <begin position="424"/>
        <end position="433"/>
    </location>
</feature>
<keyword evidence="4 5" id="KW-0539">Nucleus</keyword>
<feature type="compositionally biased region" description="Basic residues" evidence="7">
    <location>
        <begin position="452"/>
        <end position="462"/>
    </location>
</feature>
<dbReference type="PANTHER" id="PTHR17602:SF4">
    <property type="entry name" value="RIBOSOME BIOGENESIS REGULATORY PROTEIN HOMOLOG"/>
    <property type="match status" value="1"/>
</dbReference>
<dbReference type="GO" id="GO:0008097">
    <property type="term" value="F:5S rRNA binding"/>
    <property type="evidence" value="ECO:0007669"/>
    <property type="project" value="Ensembl"/>
</dbReference>
<keyword evidence="8" id="KW-0732">Signal</keyword>
<dbReference type="Proteomes" id="UP000007648">
    <property type="component" value="Unassembled WGS sequence"/>
</dbReference>
<dbReference type="GO" id="GO:0000447">
    <property type="term" value="P:endonucleolytic cleavage in ITS1 to separate SSU-rRNA from 5.8S rRNA and LSU-rRNA from tricistronic rRNA transcript (SSU-rRNA, 5.8S rRNA, LSU-rRNA)"/>
    <property type="evidence" value="ECO:0007669"/>
    <property type="project" value="TreeGrafter"/>
</dbReference>
<dbReference type="GO" id="GO:1902570">
    <property type="term" value="P:protein localization to nucleolus"/>
    <property type="evidence" value="ECO:0007669"/>
    <property type="project" value="Ensembl"/>
</dbReference>
<dbReference type="InterPro" id="IPR007023">
    <property type="entry name" value="Ribosom_reg"/>
</dbReference>
<evidence type="ECO:0000256" key="2">
    <source>
        <dbReference type="ARBA" id="ARBA00010077"/>
    </source>
</evidence>
<feature type="region of interest" description="Disordered" evidence="7">
    <location>
        <begin position="332"/>
        <end position="462"/>
    </location>
</feature>
<evidence type="ECO:0000256" key="7">
    <source>
        <dbReference type="SAM" id="MobiDB-lite"/>
    </source>
</evidence>
<feature type="compositionally biased region" description="Basic and acidic residues" evidence="7">
    <location>
        <begin position="392"/>
        <end position="403"/>
    </location>
</feature>
<reference evidence="9" key="2">
    <citation type="submission" date="2025-08" db="UniProtKB">
        <authorList>
            <consortium name="Ensembl"/>
        </authorList>
    </citation>
    <scope>IDENTIFICATION</scope>
</reference>
<dbReference type="FunCoup" id="A0A7N4V6J6">
    <property type="interactions" value="1937"/>
</dbReference>
<feature type="coiled-coil region" evidence="6">
    <location>
        <begin position="103"/>
        <end position="133"/>
    </location>
</feature>
<feature type="chain" id="PRO_5029888189" description="Ribosome biogenesis regulatory protein" evidence="8">
    <location>
        <begin position="20"/>
        <end position="462"/>
    </location>
</feature>
<dbReference type="GeneTree" id="ENSGT00390000005213"/>
<dbReference type="Ensembl" id="ENSSHAT00000038156.1">
    <property type="protein sequence ID" value="ENSSHAP00000043050.1"/>
    <property type="gene ID" value="ENSSHAG00000023196.1"/>
</dbReference>
<dbReference type="GO" id="GO:0007080">
    <property type="term" value="P:mitotic metaphase chromosome alignment"/>
    <property type="evidence" value="ECO:0007669"/>
    <property type="project" value="Ensembl"/>
</dbReference>
<comment type="subcellular location">
    <subcellularLocation>
        <location evidence="1 5">Nucleus</location>
    </subcellularLocation>
</comment>
<evidence type="ECO:0000313" key="9">
    <source>
        <dbReference type="Ensembl" id="ENSSHAP00000043050.1"/>
    </source>
</evidence>
<evidence type="ECO:0000313" key="10">
    <source>
        <dbReference type="Proteomes" id="UP000007648"/>
    </source>
</evidence>
<feature type="compositionally biased region" description="Basic and acidic residues" evidence="7">
    <location>
        <begin position="336"/>
        <end position="346"/>
    </location>
</feature>
<dbReference type="GO" id="GO:0005654">
    <property type="term" value="C:nucleoplasm"/>
    <property type="evidence" value="ECO:0007669"/>
    <property type="project" value="Ensembl"/>
</dbReference>
<reference evidence="9" key="3">
    <citation type="submission" date="2025-09" db="UniProtKB">
        <authorList>
            <consortium name="Ensembl"/>
        </authorList>
    </citation>
    <scope>IDENTIFICATION</scope>
</reference>
<evidence type="ECO:0000256" key="1">
    <source>
        <dbReference type="ARBA" id="ARBA00004123"/>
    </source>
</evidence>
<dbReference type="GO" id="GO:1901796">
    <property type="term" value="P:regulation of signal transduction by p53 class mediator"/>
    <property type="evidence" value="ECO:0007669"/>
    <property type="project" value="Ensembl"/>
</dbReference>
<keyword evidence="10" id="KW-1185">Reference proteome</keyword>
<accession>A0A7N4V6J6</accession>
<name>A0A7N4V6J6_SARHA</name>
<dbReference type="GO" id="GO:0030687">
    <property type="term" value="C:preribosome, large subunit precursor"/>
    <property type="evidence" value="ECO:0007669"/>
    <property type="project" value="TreeGrafter"/>
</dbReference>
<protein>
    <recommendedName>
        <fullName evidence="5">Ribosome biogenesis regulatory protein</fullName>
    </recommendedName>
</protein>
<comment type="similarity">
    <text evidence="2 5">Belongs to the RRS1 family.</text>
</comment>
<keyword evidence="3 5" id="KW-0690">Ribosome biogenesis</keyword>
<sequence length="462" mass="51101">MRGILGFVVLAGSLGLVVPQRGCLLTALPKSRGGFRLSCPINTTMLPPDGRVPGRRCPELPLCHRKDNFLASGRAYAGLHVVPSAACAGGCLSCGSLRVAMGVRSAEELLAQAEQAEAEKLRLITVHKDLELEFDLGNLLATDRNPPTGLRQRSGPELEAQLQGLARDNVQLLINQLWRLPTERVEEAVVAKLPEPSLRLPREKPLPKPRPLTRWQQFAQLKGIRPRKKTSLVWDEASKQWRRRWGYQRARDDTKEWLIEVPGGADPDEDQFAKRQRAKKERVAKNELNRLRNIARAHKVQLPSQGGMHPTGYQSRAELGKAMQVAKVSTASVGRFQERLPKEKPPRGPGRKRRFQPNVGDFAAEKQSQLELIRVMNSKKPRMDVTRATNKQMREEDREEAAKRKTARGGNRKGHGGKRKGRPPGLGGKGKGGPPGPGNKRKGGPPGVGGKKGQRPGGKRRK</sequence>
<evidence type="ECO:0000256" key="3">
    <source>
        <dbReference type="ARBA" id="ARBA00022517"/>
    </source>
</evidence>